<sequence length="312" mass="32311">MSGKYSREITVAGALVLLMVALAIFAPNFFELQPLLSRLTSQMPALVAAIGITLVIITRQIDISIGAQFSMCGVVAGIVAAAGMPLGVAVLAAVATGVAMGAFNGLLVAWLGLPSIVVTLATMVTWNELLRLWQQGRLMNLPAGFQWFGLNQASGQGIVIAVAVVLLLSAAWAMKNLAAGRYVYAVGTDAEAARLAGINPKWTTFGVFVLMGALAGTASVLNLVQSPQVQPNAGDGLELKVIAAAVVGGVAITGGRGNLWGVLLGLLLLANVNPALTHFHQPPYWERAIQGLVILLAVIADGLKRSKKTSAA</sequence>
<evidence type="ECO:0000256" key="10">
    <source>
        <dbReference type="ARBA" id="ARBA00039382"/>
    </source>
</evidence>
<evidence type="ECO:0000313" key="12">
    <source>
        <dbReference type="EMBL" id="MCW1922186.1"/>
    </source>
</evidence>
<dbReference type="Pfam" id="PF02653">
    <property type="entry name" value="BPD_transp_2"/>
    <property type="match status" value="1"/>
</dbReference>
<proteinExistence type="predicted"/>
<evidence type="ECO:0000256" key="5">
    <source>
        <dbReference type="ARBA" id="ARBA00022519"/>
    </source>
</evidence>
<feature type="transmembrane region" description="Helical" evidence="11">
    <location>
        <begin position="12"/>
        <end position="30"/>
    </location>
</feature>
<comment type="function">
    <text evidence="9">Part of the ABC transporter complex LsrABCD involved in autoinducer 2 (AI-2) import. Probably responsible for the translocation of the substrate across the membrane.</text>
</comment>
<evidence type="ECO:0000256" key="7">
    <source>
        <dbReference type="ARBA" id="ARBA00022989"/>
    </source>
</evidence>
<keyword evidence="7 11" id="KW-1133">Transmembrane helix</keyword>
<evidence type="ECO:0000256" key="11">
    <source>
        <dbReference type="SAM" id="Phobius"/>
    </source>
</evidence>
<evidence type="ECO:0000256" key="4">
    <source>
        <dbReference type="ARBA" id="ARBA00022475"/>
    </source>
</evidence>
<keyword evidence="3" id="KW-0813">Transport</keyword>
<dbReference type="InterPro" id="IPR001851">
    <property type="entry name" value="ABC_transp_permease"/>
</dbReference>
<accession>A0ABT3GEZ4</accession>
<feature type="transmembrane region" description="Helical" evidence="11">
    <location>
        <begin position="205"/>
        <end position="224"/>
    </location>
</feature>
<comment type="caution">
    <text evidence="12">The sequence shown here is derived from an EMBL/GenBank/DDBJ whole genome shotgun (WGS) entry which is preliminary data.</text>
</comment>
<comment type="subcellular location">
    <subcellularLocation>
        <location evidence="1">Cell membrane</location>
        <topology evidence="1">Multi-pass membrane protein</topology>
    </subcellularLocation>
</comment>
<dbReference type="EMBL" id="JAPDDT010000002">
    <property type="protein sequence ID" value="MCW1922186.1"/>
    <property type="molecule type" value="Genomic_DNA"/>
</dbReference>
<feature type="transmembrane region" description="Helical" evidence="11">
    <location>
        <begin position="36"/>
        <end position="57"/>
    </location>
</feature>
<dbReference type="Proteomes" id="UP001320876">
    <property type="component" value="Unassembled WGS sequence"/>
</dbReference>
<feature type="transmembrane region" description="Helical" evidence="11">
    <location>
        <begin position="107"/>
        <end position="126"/>
    </location>
</feature>
<dbReference type="CDD" id="cd06579">
    <property type="entry name" value="TM_PBP1_transp_AraH_like"/>
    <property type="match status" value="1"/>
</dbReference>
<keyword evidence="8 11" id="KW-0472">Membrane</keyword>
<dbReference type="PANTHER" id="PTHR32196">
    <property type="entry name" value="ABC TRANSPORTER PERMEASE PROTEIN YPHD-RELATED-RELATED"/>
    <property type="match status" value="1"/>
</dbReference>
<dbReference type="PANTHER" id="PTHR32196:SF29">
    <property type="entry name" value="AUTOINDUCER 2 IMPORT SYSTEM PERMEASE PROTEIN LSRC"/>
    <property type="match status" value="1"/>
</dbReference>
<feature type="transmembrane region" description="Helical" evidence="11">
    <location>
        <begin position="245"/>
        <end position="272"/>
    </location>
</feature>
<evidence type="ECO:0000256" key="1">
    <source>
        <dbReference type="ARBA" id="ARBA00004651"/>
    </source>
</evidence>
<feature type="transmembrane region" description="Helical" evidence="11">
    <location>
        <begin position="69"/>
        <end position="95"/>
    </location>
</feature>
<reference evidence="12 13" key="1">
    <citation type="submission" date="2022-10" db="EMBL/GenBank/DDBJ databases">
        <title>Luteolibacter arcticus strain CCTCC AB 2014275, whole genome shotgun sequencing project.</title>
        <authorList>
            <person name="Zhao G."/>
            <person name="Shen L."/>
        </authorList>
    </citation>
    <scope>NUCLEOTIDE SEQUENCE [LARGE SCALE GENOMIC DNA]</scope>
    <source>
        <strain evidence="12 13">CCTCC AB 2014275</strain>
    </source>
</reference>
<dbReference type="RefSeq" id="WP_264486296.1">
    <property type="nucleotide sequence ID" value="NZ_JAPDDT010000002.1"/>
</dbReference>
<protein>
    <recommendedName>
        <fullName evidence="10">Autoinducer 2 import system permease protein LsrC</fullName>
    </recommendedName>
</protein>
<keyword evidence="6 11" id="KW-0812">Transmembrane</keyword>
<evidence type="ECO:0000313" key="13">
    <source>
        <dbReference type="Proteomes" id="UP001320876"/>
    </source>
</evidence>
<comment type="subunit">
    <text evidence="2">The complex is composed of two ATP-binding proteins (LsrA), two transmembrane proteins (LsrC and LsrD) and a solute-binding protein (LsrB).</text>
</comment>
<evidence type="ECO:0000256" key="3">
    <source>
        <dbReference type="ARBA" id="ARBA00022448"/>
    </source>
</evidence>
<feature type="transmembrane region" description="Helical" evidence="11">
    <location>
        <begin position="147"/>
        <end position="174"/>
    </location>
</feature>
<evidence type="ECO:0000256" key="9">
    <source>
        <dbReference type="ARBA" id="ARBA00025439"/>
    </source>
</evidence>
<evidence type="ECO:0000256" key="6">
    <source>
        <dbReference type="ARBA" id="ARBA00022692"/>
    </source>
</evidence>
<keyword evidence="5" id="KW-0997">Cell inner membrane</keyword>
<keyword evidence="4" id="KW-1003">Cell membrane</keyword>
<gene>
    <name evidence="12" type="ORF">OKA05_06455</name>
</gene>
<keyword evidence="13" id="KW-1185">Reference proteome</keyword>
<evidence type="ECO:0000256" key="2">
    <source>
        <dbReference type="ARBA" id="ARBA00011262"/>
    </source>
</evidence>
<organism evidence="12 13">
    <name type="scientific">Luteolibacter arcticus</name>
    <dbReference type="NCBI Taxonomy" id="1581411"/>
    <lineage>
        <taxon>Bacteria</taxon>
        <taxon>Pseudomonadati</taxon>
        <taxon>Verrucomicrobiota</taxon>
        <taxon>Verrucomicrobiia</taxon>
        <taxon>Verrucomicrobiales</taxon>
        <taxon>Verrucomicrobiaceae</taxon>
        <taxon>Luteolibacter</taxon>
    </lineage>
</organism>
<name>A0ABT3GEZ4_9BACT</name>
<evidence type="ECO:0000256" key="8">
    <source>
        <dbReference type="ARBA" id="ARBA00023136"/>
    </source>
</evidence>